<evidence type="ECO:0000256" key="2">
    <source>
        <dbReference type="ARBA" id="ARBA00005369"/>
    </source>
</evidence>
<dbReference type="NCBIfam" id="TIGR00080">
    <property type="entry name" value="pimt"/>
    <property type="match status" value="1"/>
</dbReference>
<keyword evidence="6 9" id="KW-0949">S-adenosyl-L-methionine</keyword>
<dbReference type="AlphaFoldDB" id="A0AAF0IBW4"/>
<proteinExistence type="inferred from homology"/>
<comment type="subcellular location">
    <subcellularLocation>
        <location evidence="1 9">Cytoplasm</location>
    </subcellularLocation>
</comment>
<dbReference type="PANTHER" id="PTHR11579:SF0">
    <property type="entry name" value="PROTEIN-L-ISOASPARTATE(D-ASPARTATE) O-METHYLTRANSFERASE"/>
    <property type="match status" value="1"/>
</dbReference>
<reference evidence="10" key="2">
    <citation type="journal article" date="2022" name="Nat. Microbiol.">
        <title>A closed Candidatus Odinarchaeum chromosome exposes Asgard archaeal viruses.</title>
        <authorList>
            <person name="Tamarit D."/>
            <person name="Caceres E.F."/>
            <person name="Krupovic M."/>
            <person name="Nijland R."/>
            <person name="Eme L."/>
            <person name="Robinson N.P."/>
            <person name="Ettema T.J.G."/>
        </authorList>
    </citation>
    <scope>NUCLEOTIDE SEQUENCE</scope>
    <source>
        <strain evidence="10">LCB_4</strain>
    </source>
</reference>
<dbReference type="FunFam" id="3.40.50.150:FF:000010">
    <property type="entry name" value="Protein-L-isoaspartate O-methyltransferase"/>
    <property type="match status" value="1"/>
</dbReference>
<dbReference type="KEGG" id="oyw:OdinLCB4_002595"/>
<dbReference type="InterPro" id="IPR029063">
    <property type="entry name" value="SAM-dependent_MTases_sf"/>
</dbReference>
<dbReference type="Pfam" id="PF01135">
    <property type="entry name" value="PCMT"/>
    <property type="match status" value="1"/>
</dbReference>
<gene>
    <name evidence="9" type="primary">pcm</name>
    <name evidence="10" type="ORF">OdinLCB4_002595</name>
</gene>
<name>A0AAF0IBW4_ODILC</name>
<evidence type="ECO:0000256" key="3">
    <source>
        <dbReference type="ARBA" id="ARBA00022490"/>
    </source>
</evidence>
<dbReference type="EC" id="2.1.1.77" evidence="9"/>
<dbReference type="SUPFAM" id="SSF53335">
    <property type="entry name" value="S-adenosyl-L-methionine-dependent methyltransferases"/>
    <property type="match status" value="1"/>
</dbReference>
<evidence type="ECO:0000256" key="1">
    <source>
        <dbReference type="ARBA" id="ARBA00004496"/>
    </source>
</evidence>
<evidence type="ECO:0000256" key="6">
    <source>
        <dbReference type="ARBA" id="ARBA00022691"/>
    </source>
</evidence>
<feature type="active site" evidence="9">
    <location>
        <position position="64"/>
    </location>
</feature>
<dbReference type="CDD" id="cd02440">
    <property type="entry name" value="AdoMet_MTases"/>
    <property type="match status" value="1"/>
</dbReference>
<comment type="similarity">
    <text evidence="2 9">Belongs to the methyltransferase superfamily. L-isoaspartyl/D-aspartyl protein methyltransferase family.</text>
</comment>
<dbReference type="GO" id="GO:0004719">
    <property type="term" value="F:protein-L-isoaspartate (D-aspartate) O-methyltransferase activity"/>
    <property type="evidence" value="ECO:0007669"/>
    <property type="project" value="UniProtKB-UniRule"/>
</dbReference>
<evidence type="ECO:0000256" key="4">
    <source>
        <dbReference type="ARBA" id="ARBA00022603"/>
    </source>
</evidence>
<dbReference type="Proteomes" id="UP000186851">
    <property type="component" value="Chromosome"/>
</dbReference>
<protein>
    <recommendedName>
        <fullName evidence="9">Protein-L-isoaspartate O-methyltransferase</fullName>
        <ecNumber evidence="9">2.1.1.77</ecNumber>
    </recommendedName>
    <alternativeName>
        <fullName evidence="9">L-isoaspartyl protein carboxyl methyltransferase</fullName>
    </alternativeName>
    <alternativeName>
        <fullName evidence="9">Protein L-isoaspartyl methyltransferase</fullName>
    </alternativeName>
    <alternativeName>
        <fullName evidence="9">Protein-beta-aspartate methyltransferase</fullName>
        <shortName evidence="9">PIMT</shortName>
    </alternativeName>
</protein>
<comment type="catalytic activity">
    <reaction evidence="8 9">
        <text>[protein]-L-isoaspartate + S-adenosyl-L-methionine = [protein]-L-isoaspartate alpha-methyl ester + S-adenosyl-L-homocysteine</text>
        <dbReference type="Rhea" id="RHEA:12705"/>
        <dbReference type="Rhea" id="RHEA-COMP:12143"/>
        <dbReference type="Rhea" id="RHEA-COMP:12144"/>
        <dbReference type="ChEBI" id="CHEBI:57856"/>
        <dbReference type="ChEBI" id="CHEBI:59789"/>
        <dbReference type="ChEBI" id="CHEBI:90596"/>
        <dbReference type="ChEBI" id="CHEBI:90598"/>
        <dbReference type="EC" id="2.1.1.77"/>
    </reaction>
</comment>
<keyword evidence="4 9" id="KW-0489">Methyltransferase</keyword>
<keyword evidence="3 9" id="KW-0963">Cytoplasm</keyword>
<dbReference type="GO" id="GO:0005737">
    <property type="term" value="C:cytoplasm"/>
    <property type="evidence" value="ECO:0007669"/>
    <property type="project" value="UniProtKB-SubCell"/>
</dbReference>
<evidence type="ECO:0000256" key="8">
    <source>
        <dbReference type="ARBA" id="ARBA00029295"/>
    </source>
</evidence>
<evidence type="ECO:0000256" key="7">
    <source>
        <dbReference type="ARBA" id="ARBA00025330"/>
    </source>
</evidence>
<sequence>MNREELEKQRLIVLDRLSKAGVVKSKKIKNAFLKVPREEFLPKKLRARAYEDTPLPIGWGQTISAIHMVLIMLEELKLSKGLTVLEVGTGSGYHAALCAELIKTNSKGCVYTIERVKPLAVFALKNVVKTGYRKWIRVFHRDGSKGLPEKAPFDRILVTAASPSIPPPLIEQLNDPGVMVIPVGGLHLWQDLIVLEKENGKVTQINKGGVAFVPLIGEYGFKYDNEVIDN</sequence>
<comment type="function">
    <text evidence="7 9">Catalyzes the methyl esterification of L-isoaspartyl residues in peptides and proteins that result from spontaneous decomposition of normal L-aspartyl and L-asparaginyl residues. It plays a role in the repair and/or degradation of damaged proteins.</text>
</comment>
<keyword evidence="5 9" id="KW-0808">Transferase</keyword>
<dbReference type="EMBL" id="CP091871">
    <property type="protein sequence ID" value="WEU40824.1"/>
    <property type="molecule type" value="Genomic_DNA"/>
</dbReference>
<dbReference type="PANTHER" id="PTHR11579">
    <property type="entry name" value="PROTEIN-L-ISOASPARTATE O-METHYLTRANSFERASE"/>
    <property type="match status" value="1"/>
</dbReference>
<evidence type="ECO:0000313" key="10">
    <source>
        <dbReference type="EMBL" id="WEU40824.1"/>
    </source>
</evidence>
<dbReference type="InterPro" id="IPR000682">
    <property type="entry name" value="PCMT"/>
</dbReference>
<dbReference type="GO" id="GO:0032259">
    <property type="term" value="P:methylation"/>
    <property type="evidence" value="ECO:0007669"/>
    <property type="project" value="UniProtKB-KW"/>
</dbReference>
<dbReference type="NCBIfam" id="NF001453">
    <property type="entry name" value="PRK00312.1"/>
    <property type="match status" value="1"/>
</dbReference>
<accession>A0AAF0IBW4</accession>
<dbReference type="GO" id="GO:0030091">
    <property type="term" value="P:protein repair"/>
    <property type="evidence" value="ECO:0007669"/>
    <property type="project" value="UniProtKB-UniRule"/>
</dbReference>
<organism evidence="10 11">
    <name type="scientific">Odinarchaeota yellowstonii (strain LCB_4)</name>
    <dbReference type="NCBI Taxonomy" id="1841599"/>
    <lineage>
        <taxon>Archaea</taxon>
        <taxon>Promethearchaeati</taxon>
        <taxon>Candidatus Odinarchaeota</taxon>
        <taxon>Candidatus Odinarchaeia</taxon>
        <taxon>Candidatus Odinarchaeales</taxon>
        <taxon>Candidatus Odinarchaeaceae</taxon>
        <taxon>Candidatus Odinarchaeum</taxon>
    </lineage>
</organism>
<reference evidence="10" key="1">
    <citation type="journal article" date="2017" name="Nature">
        <title>Asgard archaea illuminate the origin of eukaryotic cellular complexity.</title>
        <authorList>
            <person name="Zaremba-Niedzwiedzka K."/>
            <person name="Caceres E.F."/>
            <person name="Saw J.H."/>
            <person name="Backstrom D."/>
            <person name="Juzokaite L."/>
            <person name="Vancaester E."/>
            <person name="Seitz K.W."/>
            <person name="Anantharaman K."/>
            <person name="Starnawski P."/>
            <person name="Kjeldsen K.U."/>
            <person name="Scott M.B."/>
            <person name="Nunoura T."/>
            <person name="Banfield J.F."/>
            <person name="Schramm A."/>
            <person name="Baker B.J."/>
            <person name="Spang A."/>
            <person name="Ettema T.J.G."/>
        </authorList>
    </citation>
    <scope>NUCLEOTIDE SEQUENCE</scope>
    <source>
        <strain evidence="10">LCB_4</strain>
    </source>
</reference>
<evidence type="ECO:0000256" key="5">
    <source>
        <dbReference type="ARBA" id="ARBA00022679"/>
    </source>
</evidence>
<evidence type="ECO:0000256" key="9">
    <source>
        <dbReference type="HAMAP-Rule" id="MF_00090"/>
    </source>
</evidence>
<dbReference type="Gene3D" id="3.40.50.150">
    <property type="entry name" value="Vaccinia Virus protein VP39"/>
    <property type="match status" value="1"/>
</dbReference>
<evidence type="ECO:0000313" key="11">
    <source>
        <dbReference type="Proteomes" id="UP000186851"/>
    </source>
</evidence>
<dbReference type="HAMAP" id="MF_00090">
    <property type="entry name" value="PIMT"/>
    <property type="match status" value="1"/>
</dbReference>